<dbReference type="SUPFAM" id="SSF53474">
    <property type="entry name" value="alpha/beta-Hydrolases"/>
    <property type="match status" value="1"/>
</dbReference>
<keyword evidence="2" id="KW-0645">Protease</keyword>
<evidence type="ECO:0000259" key="6">
    <source>
        <dbReference type="Pfam" id="PF00326"/>
    </source>
</evidence>
<keyword evidence="8" id="KW-1185">Reference proteome</keyword>
<dbReference type="Gene3D" id="2.120.10.30">
    <property type="entry name" value="TolB, C-terminal domain"/>
    <property type="match status" value="1"/>
</dbReference>
<reference evidence="7 8" key="1">
    <citation type="submission" date="2022-09" db="EMBL/GenBank/DDBJ databases">
        <authorList>
            <person name="Palmer J.M."/>
        </authorList>
    </citation>
    <scope>NUCLEOTIDE SEQUENCE [LARGE SCALE GENOMIC DNA]</scope>
    <source>
        <strain evidence="7 8">DSM 7382</strain>
    </source>
</reference>
<comment type="similarity">
    <text evidence="1">Belongs to the peptidase S9C family.</text>
</comment>
<dbReference type="InterPro" id="IPR029058">
    <property type="entry name" value="AB_hydrolase_fold"/>
</dbReference>
<dbReference type="FunFam" id="3.40.50.1820:FF:000028">
    <property type="entry name" value="S9 family peptidase"/>
    <property type="match status" value="1"/>
</dbReference>
<accession>A0AAW0FRJ0</accession>
<organism evidence="7 8">
    <name type="scientific">Cerrena zonata</name>
    <dbReference type="NCBI Taxonomy" id="2478898"/>
    <lineage>
        <taxon>Eukaryota</taxon>
        <taxon>Fungi</taxon>
        <taxon>Dikarya</taxon>
        <taxon>Basidiomycota</taxon>
        <taxon>Agaricomycotina</taxon>
        <taxon>Agaricomycetes</taxon>
        <taxon>Polyporales</taxon>
        <taxon>Cerrenaceae</taxon>
        <taxon>Cerrena</taxon>
    </lineage>
</organism>
<evidence type="ECO:0000256" key="3">
    <source>
        <dbReference type="ARBA" id="ARBA00022729"/>
    </source>
</evidence>
<dbReference type="GO" id="GO:0004252">
    <property type="term" value="F:serine-type endopeptidase activity"/>
    <property type="evidence" value="ECO:0007669"/>
    <property type="project" value="TreeGrafter"/>
</dbReference>
<gene>
    <name evidence="7" type="ORF">QCA50_015277</name>
</gene>
<protein>
    <recommendedName>
        <fullName evidence="5">Dipeptidyl-peptidase V</fullName>
    </recommendedName>
</protein>
<feature type="domain" description="Peptidase S9 prolyl oligopeptidase catalytic" evidence="6">
    <location>
        <begin position="509"/>
        <end position="722"/>
    </location>
</feature>
<evidence type="ECO:0000256" key="5">
    <source>
        <dbReference type="ARBA" id="ARBA00032829"/>
    </source>
</evidence>
<dbReference type="PANTHER" id="PTHR42776">
    <property type="entry name" value="SERINE PEPTIDASE S9 FAMILY MEMBER"/>
    <property type="match status" value="1"/>
</dbReference>
<dbReference type="SUPFAM" id="SSF69322">
    <property type="entry name" value="Tricorn protease domain 2"/>
    <property type="match status" value="1"/>
</dbReference>
<dbReference type="Proteomes" id="UP001385951">
    <property type="component" value="Unassembled WGS sequence"/>
</dbReference>
<evidence type="ECO:0000256" key="4">
    <source>
        <dbReference type="ARBA" id="ARBA00022801"/>
    </source>
</evidence>
<dbReference type="PANTHER" id="PTHR42776:SF13">
    <property type="entry name" value="DIPEPTIDYL-PEPTIDASE 5"/>
    <property type="match status" value="1"/>
</dbReference>
<evidence type="ECO:0000313" key="8">
    <source>
        <dbReference type="Proteomes" id="UP001385951"/>
    </source>
</evidence>
<keyword evidence="4" id="KW-0378">Hydrolase</keyword>
<dbReference type="GO" id="GO:0006508">
    <property type="term" value="P:proteolysis"/>
    <property type="evidence" value="ECO:0007669"/>
    <property type="project" value="UniProtKB-KW"/>
</dbReference>
<name>A0AAW0FRJ0_9APHY</name>
<dbReference type="AlphaFoldDB" id="A0AAW0FRJ0"/>
<keyword evidence="3" id="KW-0732">Signal</keyword>
<evidence type="ECO:0000256" key="2">
    <source>
        <dbReference type="ARBA" id="ARBA00022670"/>
    </source>
</evidence>
<dbReference type="InterPro" id="IPR011042">
    <property type="entry name" value="6-blade_b-propeller_TolB-like"/>
</dbReference>
<comment type="caution">
    <text evidence="7">The sequence shown here is derived from an EMBL/GenBank/DDBJ whole genome shotgun (WGS) entry which is preliminary data.</text>
</comment>
<dbReference type="InterPro" id="IPR001375">
    <property type="entry name" value="Peptidase_S9_cat"/>
</dbReference>
<dbReference type="Pfam" id="PF00326">
    <property type="entry name" value="Peptidase_S9"/>
    <property type="match status" value="1"/>
</dbReference>
<dbReference type="Gene3D" id="3.40.50.1820">
    <property type="entry name" value="alpha/beta hydrolase"/>
    <property type="match status" value="1"/>
</dbReference>
<evidence type="ECO:0000313" key="7">
    <source>
        <dbReference type="EMBL" id="KAK7681545.1"/>
    </source>
</evidence>
<dbReference type="EMBL" id="JASBNA010000040">
    <property type="protein sequence ID" value="KAK7681545.1"/>
    <property type="molecule type" value="Genomic_DNA"/>
</dbReference>
<proteinExistence type="inferred from homology"/>
<sequence length="726" mass="81585">MSSAKPAQFKFKEGPDVFAPKDLVELPRPGAGIANPPGDLLLVPVSKYSFKDKKNQKSIVLAPIESTAKPFEIPLANGGEAFWLDSRTVGHVVDEGEGTEKVKALYAISVHADAGVPSIQALSDSPLLIGKFPTSTASNFRFTGRAGYLIFSDEVYADGDITKVKENDEEWENRGDTAYVYDDTFPRHWDNWIGPKSNSLFSVKLTQDPDRNWSLGSEYINLLNGTGHKAPIEPFGGTDDFDVSQTHVIYTTKDPKLPPAWHTKQDIFLVDFQGKSRKELTSGEQAATHRPVFNAHGTKAAWIELEQDGHESDRGRIVIYDLERNVRFTLTQKWDRTATDIAFSQDDKTIFFTAEDNARAKVFALPVPRTPSKSSVNPDLPKEFESPAALTHTGTVSGIQTLQNGRLLFTRSSLTSPNDVFVIRGLNNIDLFSDDVKQVSIDQLTKFTEDELESKSLSTGEDFYFEGAENKTVHGWILKPPGFKEGEKAKWPVVLLIHGGPEGSWGDGWSTRWNPNIFAQQGYVTVAINPTGSTGFGQDFVNAIKEDWGGKPFVDMQKGWKYILAKYPEIDTERAVAAGASYGGYSINWIQGHPEFGFGFKALVCHDSGFDMRFGAYATDELYFFNYEFGGLPWENRTQEIIKRNNPIEYVHKWSTPQLVFHGSRDFRLVEAEGLGVFHALQQRKIPSRLVIFPDENHWIQNHGNSIKWHYELFRWFDQFIGQKDQ</sequence>
<evidence type="ECO:0000256" key="1">
    <source>
        <dbReference type="ARBA" id="ARBA00010040"/>
    </source>
</evidence>